<feature type="transmembrane region" description="Helical" evidence="5">
    <location>
        <begin position="379"/>
        <end position="401"/>
    </location>
</feature>
<evidence type="ECO:0000313" key="8">
    <source>
        <dbReference type="Proteomes" id="UP000474565"/>
    </source>
</evidence>
<evidence type="ECO:0000256" key="4">
    <source>
        <dbReference type="ARBA" id="ARBA00023136"/>
    </source>
</evidence>
<feature type="transmembrane region" description="Helical" evidence="5">
    <location>
        <begin position="323"/>
        <end position="341"/>
    </location>
</feature>
<evidence type="ECO:0000256" key="1">
    <source>
        <dbReference type="ARBA" id="ARBA00004141"/>
    </source>
</evidence>
<dbReference type="Gene3D" id="1.20.1250.20">
    <property type="entry name" value="MFS general substrate transporter like domains"/>
    <property type="match status" value="1"/>
</dbReference>
<keyword evidence="3 5" id="KW-1133">Transmembrane helix</keyword>
<dbReference type="AlphaFoldDB" id="A0A6L8ML83"/>
<evidence type="ECO:0000256" key="5">
    <source>
        <dbReference type="SAM" id="Phobius"/>
    </source>
</evidence>
<dbReference type="GO" id="GO:0022857">
    <property type="term" value="F:transmembrane transporter activity"/>
    <property type="evidence" value="ECO:0007669"/>
    <property type="project" value="InterPro"/>
</dbReference>
<feature type="transmembrane region" description="Helical" evidence="5">
    <location>
        <begin position="242"/>
        <end position="262"/>
    </location>
</feature>
<dbReference type="PRINTS" id="PR01036">
    <property type="entry name" value="TCRTETB"/>
</dbReference>
<feature type="transmembrane region" description="Helical" evidence="5">
    <location>
        <begin position="151"/>
        <end position="173"/>
    </location>
</feature>
<dbReference type="Gene3D" id="1.20.1720.10">
    <property type="entry name" value="Multidrug resistance protein D"/>
    <property type="match status" value="1"/>
</dbReference>
<dbReference type="PROSITE" id="PS50850">
    <property type="entry name" value="MFS"/>
    <property type="match status" value="1"/>
</dbReference>
<reference evidence="7 8" key="1">
    <citation type="submission" date="2019-12" db="EMBL/GenBank/DDBJ databases">
        <title>Novel species isolated from a subtropical stream in China.</title>
        <authorList>
            <person name="Lu H."/>
        </authorList>
    </citation>
    <scope>NUCLEOTIDE SEQUENCE [LARGE SCALE GENOMIC DNA]</scope>
    <source>
        <strain evidence="7 8">FT50W</strain>
    </source>
</reference>
<dbReference type="SUPFAM" id="SSF103473">
    <property type="entry name" value="MFS general substrate transporter"/>
    <property type="match status" value="1"/>
</dbReference>
<protein>
    <submittedName>
        <fullName evidence="7">MFS transporter</fullName>
    </submittedName>
</protein>
<feature type="transmembrane region" description="Helical" evidence="5">
    <location>
        <begin position="460"/>
        <end position="479"/>
    </location>
</feature>
<feature type="transmembrane region" description="Helical" evidence="5">
    <location>
        <begin position="217"/>
        <end position="236"/>
    </location>
</feature>
<dbReference type="InterPro" id="IPR020846">
    <property type="entry name" value="MFS_dom"/>
</dbReference>
<sequence>MHHAVSGTEGSAYAAAAAFSPRRRQLALVAVALAFVMDLLDTTIVNVAIPSIGSTIGADRAALEWIIAGYATAFAVLLIVGGRLGDSYGYRRMFLLGITLFTLTSMACGLAPDALSLQIARVLQGATAAMMVPQVMALVQVMYPPEQRYKVYTVFGFLGGFSAALGPIIGGLLIDANWFNLGWRLTFLINLPIGLFSLVAGWRLLPPGRGVNAVPVDVIGAALSVLVLFALLGPLIEGPEHGWPVGLIMLLIATVPLAWGALRYLRWRQAARGDALVPPSLFKLRKVALGLICTLSINPILPGYLLVMTFVLQQGIGLSALQMAYACAPIALGAMGGITLIGPRLFKLLGVRVMMVGLAITSTSLCLAAWSVYGGALQYWPLLVAQFGMGLGMGLCGPQLSNATLQDVPMSDAGVAAGLLTAVQQVAAALGVALAGLVFFHRQPTALAAAAHYAQAYLHVLPLFAGLVMIAMAGAHRLARVMGASRH</sequence>
<feature type="transmembrane region" description="Helical" evidence="5">
    <location>
        <begin position="353"/>
        <end position="373"/>
    </location>
</feature>
<feature type="transmembrane region" description="Helical" evidence="5">
    <location>
        <begin position="185"/>
        <end position="205"/>
    </location>
</feature>
<proteinExistence type="predicted"/>
<accession>A0A6L8ML83</accession>
<dbReference type="EMBL" id="WWCP01000018">
    <property type="protein sequence ID" value="MYM83389.1"/>
    <property type="molecule type" value="Genomic_DNA"/>
</dbReference>
<name>A0A6L8ML83_9BURK</name>
<evidence type="ECO:0000256" key="3">
    <source>
        <dbReference type="ARBA" id="ARBA00022989"/>
    </source>
</evidence>
<dbReference type="PANTHER" id="PTHR42718">
    <property type="entry name" value="MAJOR FACILITATOR SUPERFAMILY MULTIDRUG TRANSPORTER MFSC"/>
    <property type="match status" value="1"/>
</dbReference>
<dbReference type="PANTHER" id="PTHR42718:SF39">
    <property type="entry name" value="ACTINORHODIN TRANSPORTER-RELATED"/>
    <property type="match status" value="1"/>
</dbReference>
<evidence type="ECO:0000259" key="6">
    <source>
        <dbReference type="PROSITE" id="PS50850"/>
    </source>
</evidence>
<dbReference type="CDD" id="cd17321">
    <property type="entry name" value="MFS_MMR_MDR_like"/>
    <property type="match status" value="1"/>
</dbReference>
<feature type="domain" description="Major facilitator superfamily (MFS) profile" evidence="6">
    <location>
        <begin position="27"/>
        <end position="483"/>
    </location>
</feature>
<dbReference type="InterPro" id="IPR011701">
    <property type="entry name" value="MFS"/>
</dbReference>
<keyword evidence="4 5" id="KW-0472">Membrane</keyword>
<feature type="transmembrane region" description="Helical" evidence="5">
    <location>
        <begin position="118"/>
        <end position="139"/>
    </location>
</feature>
<dbReference type="GO" id="GO:0016020">
    <property type="term" value="C:membrane"/>
    <property type="evidence" value="ECO:0007669"/>
    <property type="project" value="UniProtKB-SubCell"/>
</dbReference>
<feature type="transmembrane region" description="Helical" evidence="5">
    <location>
        <begin position="26"/>
        <end position="49"/>
    </location>
</feature>
<evidence type="ECO:0000256" key="2">
    <source>
        <dbReference type="ARBA" id="ARBA00022692"/>
    </source>
</evidence>
<dbReference type="Pfam" id="PF07690">
    <property type="entry name" value="MFS_1"/>
    <property type="match status" value="1"/>
</dbReference>
<keyword evidence="2 5" id="KW-0812">Transmembrane</keyword>
<gene>
    <name evidence="7" type="ORF">GTP44_15685</name>
</gene>
<dbReference type="RefSeq" id="WP_161020168.1">
    <property type="nucleotide sequence ID" value="NZ_WWCP01000018.1"/>
</dbReference>
<feature type="transmembrane region" description="Helical" evidence="5">
    <location>
        <begin position="93"/>
        <end position="112"/>
    </location>
</feature>
<feature type="transmembrane region" description="Helical" evidence="5">
    <location>
        <begin position="61"/>
        <end position="81"/>
    </location>
</feature>
<dbReference type="InterPro" id="IPR036259">
    <property type="entry name" value="MFS_trans_sf"/>
</dbReference>
<evidence type="ECO:0000313" key="7">
    <source>
        <dbReference type="EMBL" id="MYM83389.1"/>
    </source>
</evidence>
<feature type="transmembrane region" description="Helical" evidence="5">
    <location>
        <begin position="287"/>
        <end position="311"/>
    </location>
</feature>
<organism evidence="7 8">
    <name type="scientific">Duganella lactea</name>
    <dbReference type="NCBI Taxonomy" id="2692173"/>
    <lineage>
        <taxon>Bacteria</taxon>
        <taxon>Pseudomonadati</taxon>
        <taxon>Pseudomonadota</taxon>
        <taxon>Betaproteobacteria</taxon>
        <taxon>Burkholderiales</taxon>
        <taxon>Oxalobacteraceae</taxon>
        <taxon>Telluria group</taxon>
        <taxon>Duganella</taxon>
    </lineage>
</organism>
<feature type="transmembrane region" description="Helical" evidence="5">
    <location>
        <begin position="413"/>
        <end position="440"/>
    </location>
</feature>
<dbReference type="Proteomes" id="UP000474565">
    <property type="component" value="Unassembled WGS sequence"/>
</dbReference>
<comment type="subcellular location">
    <subcellularLocation>
        <location evidence="1">Membrane</location>
        <topology evidence="1">Multi-pass membrane protein</topology>
    </subcellularLocation>
</comment>
<comment type="caution">
    <text evidence="7">The sequence shown here is derived from an EMBL/GenBank/DDBJ whole genome shotgun (WGS) entry which is preliminary data.</text>
</comment>